<dbReference type="RefSeq" id="WP_229982051.1">
    <property type="nucleotide sequence ID" value="NZ_JAJJPB010000035.1"/>
</dbReference>
<evidence type="ECO:0008006" key="3">
    <source>
        <dbReference type="Google" id="ProtNLM"/>
    </source>
</evidence>
<protein>
    <recommendedName>
        <fullName evidence="3">Transposase</fullName>
    </recommendedName>
</protein>
<sequence>MEDKAYEKLEKENKILKELLREGLEFIEGYREEARYWEHMYNLSIADANRNILNRGAGKITILKRSRVRV</sequence>
<proteinExistence type="predicted"/>
<evidence type="ECO:0000313" key="2">
    <source>
        <dbReference type="Proteomes" id="UP001165422"/>
    </source>
</evidence>
<reference evidence="1" key="1">
    <citation type="submission" date="2021-11" db="EMBL/GenBank/DDBJ databases">
        <authorList>
            <person name="Qingchun L."/>
            <person name="Dong Z."/>
            <person name="Zongwei Q."/>
            <person name="Jia Z."/>
            <person name="Duotao L."/>
        </authorList>
    </citation>
    <scope>NUCLEOTIDE SEQUENCE</scope>
    <source>
        <strain evidence="1">WLY-B-L2</strain>
    </source>
</reference>
<keyword evidence="2" id="KW-1185">Reference proteome</keyword>
<name>A0ABS8N9M8_9CLOT</name>
<dbReference type="Proteomes" id="UP001165422">
    <property type="component" value="Unassembled WGS sequence"/>
</dbReference>
<accession>A0ABS8N9M8</accession>
<evidence type="ECO:0000313" key="1">
    <source>
        <dbReference type="EMBL" id="MCC9296527.1"/>
    </source>
</evidence>
<comment type="caution">
    <text evidence="1">The sequence shown here is derived from an EMBL/GenBank/DDBJ whole genome shotgun (WGS) entry which is preliminary data.</text>
</comment>
<gene>
    <name evidence="1" type="ORF">LN736_16910</name>
</gene>
<organism evidence="1 2">
    <name type="scientific">Clostridium aromativorans</name>
    <dbReference type="NCBI Taxonomy" id="2836848"/>
    <lineage>
        <taxon>Bacteria</taxon>
        <taxon>Bacillati</taxon>
        <taxon>Bacillota</taxon>
        <taxon>Clostridia</taxon>
        <taxon>Eubacteriales</taxon>
        <taxon>Clostridiaceae</taxon>
        <taxon>Clostridium</taxon>
    </lineage>
</organism>
<dbReference type="EMBL" id="JAJJPB010000035">
    <property type="protein sequence ID" value="MCC9296527.1"/>
    <property type="molecule type" value="Genomic_DNA"/>
</dbReference>